<dbReference type="KEGG" id="ttn:TTX_1620"/>
<organism evidence="2 3">
    <name type="scientific">Thermoproteus tenax (strain ATCC 35583 / DSM 2078 / JCM 9277 / NBRC 100435 / Kra 1)</name>
    <dbReference type="NCBI Taxonomy" id="768679"/>
    <lineage>
        <taxon>Archaea</taxon>
        <taxon>Thermoproteota</taxon>
        <taxon>Thermoprotei</taxon>
        <taxon>Thermoproteales</taxon>
        <taxon>Thermoproteaceae</taxon>
        <taxon>Thermoproteus</taxon>
    </lineage>
</organism>
<dbReference type="HOGENOM" id="CLU_1232825_0_0_2"/>
<protein>
    <submittedName>
        <fullName evidence="2">Dolichol kinase</fullName>
    </submittedName>
</protein>
<dbReference type="PATRIC" id="fig|768679.9.peg.1641"/>
<sequence>MRKAFHIIGVILLATPFLAGVSENYISIYYALLALVAGVFYSIQIKRPQLLLELRADIFRSLQSMFENLERLVPVQRSDLKIQYDEIIIMIERAIEEAERDYEKRGGYLGLLMGAVGVLISYTIFGFVYLLPAIIGLAIYDTFSALVGSAFGRHRLPRAHATVEGVLGGSIPTFVALMWANYGVLGSLIITLFVVFAEAYGIEDNLTIPIAASLAAFLMARAPI</sequence>
<proteinExistence type="predicted"/>
<dbReference type="EMBL" id="FN869859">
    <property type="protein sequence ID" value="CCC82244.1"/>
    <property type="molecule type" value="Genomic_DNA"/>
</dbReference>
<dbReference type="PaxDb" id="768679-TTX_1620"/>
<dbReference type="AlphaFoldDB" id="G4RKZ9"/>
<gene>
    <name evidence="2" type="ordered locus">TTX_1620</name>
</gene>
<name>G4RKZ9_THETK</name>
<accession>G4RKZ9</accession>
<keyword evidence="1" id="KW-0812">Transmembrane</keyword>
<dbReference type="STRING" id="768679.TTX_1620"/>
<keyword evidence="2" id="KW-0808">Transferase</keyword>
<keyword evidence="3" id="KW-1185">Reference proteome</keyword>
<evidence type="ECO:0000313" key="3">
    <source>
        <dbReference type="Proteomes" id="UP000002654"/>
    </source>
</evidence>
<feature type="transmembrane region" description="Helical" evidence="1">
    <location>
        <begin position="173"/>
        <end position="200"/>
    </location>
</feature>
<dbReference type="Proteomes" id="UP000002654">
    <property type="component" value="Chromosome"/>
</dbReference>
<evidence type="ECO:0000256" key="1">
    <source>
        <dbReference type="SAM" id="Phobius"/>
    </source>
</evidence>
<keyword evidence="2" id="KW-0418">Kinase</keyword>
<dbReference type="eggNOG" id="arCOG01882">
    <property type="taxonomic scope" value="Archaea"/>
</dbReference>
<reference evidence="2 3" key="1">
    <citation type="journal article" date="2011" name="PLoS ONE">
        <title>The complete genome sequence of Thermoproteus tenax: a physiologically versatile member of the Crenarchaeota.</title>
        <authorList>
            <person name="Siebers B."/>
            <person name="Zaparty M."/>
            <person name="Raddatz G."/>
            <person name="Tjaden B."/>
            <person name="Albers S.V."/>
            <person name="Bell S.D."/>
            <person name="Blombach F."/>
            <person name="Kletzin A."/>
            <person name="Kyrpides N."/>
            <person name="Lanz C."/>
            <person name="Plagens A."/>
            <person name="Rampp M."/>
            <person name="Rosinus A."/>
            <person name="von Jan M."/>
            <person name="Makarova K.S."/>
            <person name="Klenk H.P."/>
            <person name="Schuster S.C."/>
            <person name="Hensel R."/>
        </authorList>
    </citation>
    <scope>NUCLEOTIDE SEQUENCE [LARGE SCALE GENOMIC DNA]</scope>
    <source>
        <strain evidence="3">ATCC 35583 / DSM 2078 / JCM 9277 / NBRC 100435 / Kra 1</strain>
    </source>
</reference>
<keyword evidence="1" id="KW-0472">Membrane</keyword>
<keyword evidence="1" id="KW-1133">Transmembrane helix</keyword>
<feature type="transmembrane region" description="Helical" evidence="1">
    <location>
        <begin position="29"/>
        <end position="45"/>
    </location>
</feature>
<evidence type="ECO:0000313" key="2">
    <source>
        <dbReference type="EMBL" id="CCC82244.1"/>
    </source>
</evidence>
<feature type="transmembrane region" description="Helical" evidence="1">
    <location>
        <begin position="108"/>
        <end position="128"/>
    </location>
</feature>
<dbReference type="GO" id="GO:0016301">
    <property type="term" value="F:kinase activity"/>
    <property type="evidence" value="ECO:0007669"/>
    <property type="project" value="UniProtKB-KW"/>
</dbReference>